<dbReference type="PANTHER" id="PTHR11705">
    <property type="entry name" value="PROTEASE FAMILY M14 CARBOXYPEPTIDASE A,B"/>
    <property type="match status" value="1"/>
</dbReference>
<evidence type="ECO:0000313" key="18">
    <source>
        <dbReference type="Proteomes" id="UP001151699"/>
    </source>
</evidence>
<dbReference type="PROSITE" id="PS00132">
    <property type="entry name" value="CARBOXYPEPT_ZN_1"/>
    <property type="match status" value="1"/>
</dbReference>
<dbReference type="PRINTS" id="PR00765">
    <property type="entry name" value="CRBOXYPTASEA"/>
</dbReference>
<evidence type="ECO:0000256" key="10">
    <source>
        <dbReference type="ARBA" id="ARBA00022833"/>
    </source>
</evidence>
<evidence type="ECO:0000256" key="12">
    <source>
        <dbReference type="ARBA" id="ARBA00023157"/>
    </source>
</evidence>
<feature type="chain" id="PRO_5040133479" evidence="15">
    <location>
        <begin position="20"/>
        <end position="412"/>
    </location>
</feature>
<dbReference type="Pfam" id="PF02244">
    <property type="entry name" value="Propep_M14"/>
    <property type="match status" value="1"/>
</dbReference>
<accession>A0A9Q0NG56</accession>
<keyword evidence="6" id="KW-0645">Protease</keyword>
<sequence length="412" mass="47280">MRFVVLIFGIWLISQSVAAKTRYDNYRVYSVNVENADHLSRLESIQNKYDFWKSGTIGHQSDIMVAPHEVDEFEKFIEDMNSSLKVDNVQRLIDLESNSTREGTMEDFGWTSYHTHSEIYAWLDTLLLQYPTILTNYYVGSSFEGRQIRAVRLSRKEGNPSIFIEANIHAREWITSATATWLLNELLTSTDPVVQVMSNEYDWIIVPIVNVDGFVHTQTQRTWRKTRQSHSLFCYGADPNRNFDAHWLYNDEGASKNPCSSSYAGPYPFSEPEIQALSQFYLNFAPSVKMYLAFHSYGQYILLPYGYTFVLPRNYHDMMSIGLKGQAALRTRYGADYILGGIHSVMYTSTGSSLDWAFDVGNVPLAFAFEFRDVLNGGYGFILPPDQIIPNCEEFMDGLKAMIAEAVRLNYF</sequence>
<evidence type="ECO:0000259" key="16">
    <source>
        <dbReference type="PROSITE" id="PS52035"/>
    </source>
</evidence>
<evidence type="ECO:0000256" key="6">
    <source>
        <dbReference type="ARBA" id="ARBA00022670"/>
    </source>
</evidence>
<evidence type="ECO:0000256" key="9">
    <source>
        <dbReference type="ARBA" id="ARBA00022801"/>
    </source>
</evidence>
<evidence type="ECO:0000256" key="14">
    <source>
        <dbReference type="PROSITE-ProRule" id="PRU01379"/>
    </source>
</evidence>
<keyword evidence="10" id="KW-0862">Zinc</keyword>
<comment type="caution">
    <text evidence="17">The sequence shown here is derived from an EMBL/GenBank/DDBJ whole genome shotgun (WGS) entry which is preliminary data.</text>
</comment>
<dbReference type="FunFam" id="3.40.630.10:FF:000040">
    <property type="entry name" value="zinc carboxypeptidase"/>
    <property type="match status" value="1"/>
</dbReference>
<keyword evidence="12" id="KW-1015">Disulfide bond</keyword>
<evidence type="ECO:0000256" key="5">
    <source>
        <dbReference type="ARBA" id="ARBA00022645"/>
    </source>
</evidence>
<keyword evidence="9" id="KW-0378">Hydrolase</keyword>
<dbReference type="Pfam" id="PF00246">
    <property type="entry name" value="Peptidase_M14"/>
    <property type="match status" value="1"/>
</dbReference>
<dbReference type="Gene3D" id="3.40.630.10">
    <property type="entry name" value="Zn peptidases"/>
    <property type="match status" value="1"/>
</dbReference>
<comment type="similarity">
    <text evidence="3 14">Belongs to the peptidase M14 family.</text>
</comment>
<evidence type="ECO:0000313" key="17">
    <source>
        <dbReference type="EMBL" id="KAJ6648916.1"/>
    </source>
</evidence>
<dbReference type="InterPro" id="IPR057246">
    <property type="entry name" value="CARBOXYPEPT_ZN_1"/>
</dbReference>
<keyword evidence="7" id="KW-0479">Metal-binding</keyword>
<dbReference type="GO" id="GO:0008270">
    <property type="term" value="F:zinc ion binding"/>
    <property type="evidence" value="ECO:0007669"/>
    <property type="project" value="InterPro"/>
</dbReference>
<proteinExistence type="inferred from homology"/>
<dbReference type="OrthoDB" id="3626597at2759"/>
<evidence type="ECO:0000256" key="15">
    <source>
        <dbReference type="SAM" id="SignalP"/>
    </source>
</evidence>
<dbReference type="GO" id="GO:0004181">
    <property type="term" value="F:metallocarboxypeptidase activity"/>
    <property type="evidence" value="ECO:0007669"/>
    <property type="project" value="InterPro"/>
</dbReference>
<comment type="function">
    <text evidence="13">Involved in the digestion of the blood meal.</text>
</comment>
<dbReference type="Proteomes" id="UP001151699">
    <property type="component" value="Chromosome A"/>
</dbReference>
<evidence type="ECO:0000256" key="8">
    <source>
        <dbReference type="ARBA" id="ARBA00022729"/>
    </source>
</evidence>
<dbReference type="SUPFAM" id="SSF53187">
    <property type="entry name" value="Zn-dependent exopeptidases"/>
    <property type="match status" value="1"/>
</dbReference>
<dbReference type="CDD" id="cd03860">
    <property type="entry name" value="M14_CP_A-B_like"/>
    <property type="match status" value="1"/>
</dbReference>
<evidence type="ECO:0000256" key="7">
    <source>
        <dbReference type="ARBA" id="ARBA00022723"/>
    </source>
</evidence>
<dbReference type="PANTHER" id="PTHR11705:SF123">
    <property type="entry name" value="PEPTIDASE M14 CARBOXYPEPTIDASE A DOMAIN-CONTAINING PROTEIN-RELATED"/>
    <property type="match status" value="1"/>
</dbReference>
<dbReference type="InterPro" id="IPR036990">
    <property type="entry name" value="M14A-like_propep"/>
</dbReference>
<comment type="subcellular location">
    <subcellularLocation>
        <location evidence="2">Secreted</location>
    </subcellularLocation>
</comment>
<keyword evidence="5 17" id="KW-0121">Carboxypeptidase</keyword>
<dbReference type="InterPro" id="IPR000834">
    <property type="entry name" value="Peptidase_M14"/>
</dbReference>
<dbReference type="SMART" id="SM00631">
    <property type="entry name" value="Zn_pept"/>
    <property type="match status" value="1"/>
</dbReference>
<dbReference type="EMBL" id="WJQU01000001">
    <property type="protein sequence ID" value="KAJ6648916.1"/>
    <property type="molecule type" value="Genomic_DNA"/>
</dbReference>
<reference evidence="17" key="1">
    <citation type="submission" date="2022-07" db="EMBL/GenBank/DDBJ databases">
        <authorList>
            <person name="Trinca V."/>
            <person name="Uliana J.V.C."/>
            <person name="Torres T.T."/>
            <person name="Ward R.J."/>
            <person name="Monesi N."/>
        </authorList>
    </citation>
    <scope>NUCLEOTIDE SEQUENCE</scope>
    <source>
        <strain evidence="17">HSMRA1968</strain>
        <tissue evidence="17">Whole embryos</tissue>
    </source>
</reference>
<keyword evidence="8 15" id="KW-0732">Signal</keyword>
<dbReference type="InterPro" id="IPR003146">
    <property type="entry name" value="M14A_act_pep"/>
</dbReference>
<evidence type="ECO:0000256" key="4">
    <source>
        <dbReference type="ARBA" id="ARBA00022525"/>
    </source>
</evidence>
<feature type="active site" description="Proton donor/acceptor" evidence="14">
    <location>
        <position position="370"/>
    </location>
</feature>
<dbReference type="GO" id="GO:0006508">
    <property type="term" value="P:proteolysis"/>
    <property type="evidence" value="ECO:0007669"/>
    <property type="project" value="UniProtKB-KW"/>
</dbReference>
<dbReference type="SUPFAM" id="SSF54897">
    <property type="entry name" value="Protease propeptides/inhibitors"/>
    <property type="match status" value="1"/>
</dbReference>
<dbReference type="GO" id="GO:0005615">
    <property type="term" value="C:extracellular space"/>
    <property type="evidence" value="ECO:0007669"/>
    <property type="project" value="TreeGrafter"/>
</dbReference>
<dbReference type="PROSITE" id="PS52035">
    <property type="entry name" value="PEPTIDASE_M14"/>
    <property type="match status" value="1"/>
</dbReference>
<name>A0A9Q0NG56_9DIPT</name>
<evidence type="ECO:0000256" key="3">
    <source>
        <dbReference type="ARBA" id="ARBA00005988"/>
    </source>
</evidence>
<comment type="cofactor">
    <cofactor evidence="1">
        <name>Zn(2+)</name>
        <dbReference type="ChEBI" id="CHEBI:29105"/>
    </cofactor>
</comment>
<feature type="signal peptide" evidence="15">
    <location>
        <begin position="1"/>
        <end position="19"/>
    </location>
</feature>
<keyword evidence="11" id="KW-0482">Metalloprotease</keyword>
<gene>
    <name evidence="17" type="ORF">Bhyg_04148</name>
</gene>
<keyword evidence="4" id="KW-0964">Secreted</keyword>
<keyword evidence="18" id="KW-1185">Reference proteome</keyword>
<evidence type="ECO:0000256" key="1">
    <source>
        <dbReference type="ARBA" id="ARBA00001947"/>
    </source>
</evidence>
<evidence type="ECO:0000256" key="2">
    <source>
        <dbReference type="ARBA" id="ARBA00004613"/>
    </source>
</evidence>
<evidence type="ECO:0000256" key="13">
    <source>
        <dbReference type="ARBA" id="ARBA00057299"/>
    </source>
</evidence>
<protein>
    <submittedName>
        <fullName evidence="17">Zinc carboxypeptidase A 1</fullName>
    </submittedName>
</protein>
<evidence type="ECO:0000256" key="11">
    <source>
        <dbReference type="ARBA" id="ARBA00023049"/>
    </source>
</evidence>
<dbReference type="AlphaFoldDB" id="A0A9Q0NG56"/>
<organism evidence="17 18">
    <name type="scientific">Pseudolycoriella hygida</name>
    <dbReference type="NCBI Taxonomy" id="35572"/>
    <lineage>
        <taxon>Eukaryota</taxon>
        <taxon>Metazoa</taxon>
        <taxon>Ecdysozoa</taxon>
        <taxon>Arthropoda</taxon>
        <taxon>Hexapoda</taxon>
        <taxon>Insecta</taxon>
        <taxon>Pterygota</taxon>
        <taxon>Neoptera</taxon>
        <taxon>Endopterygota</taxon>
        <taxon>Diptera</taxon>
        <taxon>Nematocera</taxon>
        <taxon>Sciaroidea</taxon>
        <taxon>Sciaridae</taxon>
        <taxon>Pseudolycoriella</taxon>
    </lineage>
</organism>
<dbReference type="Gene3D" id="3.30.70.340">
    <property type="entry name" value="Metallocarboxypeptidase-like"/>
    <property type="match status" value="1"/>
</dbReference>
<feature type="domain" description="Peptidase M14" evidence="16">
    <location>
        <begin position="112"/>
        <end position="406"/>
    </location>
</feature>